<dbReference type="KEGG" id="fls:GLV81_08050"/>
<gene>
    <name evidence="1" type="ORF">GLV81_08050</name>
</gene>
<dbReference type="EMBL" id="CP046566">
    <property type="protein sequence ID" value="QGW28056.1"/>
    <property type="molecule type" value="Genomic_DNA"/>
</dbReference>
<sequence>MSHQRLSLLSVGALFVAAILLYACGKDKYTSKPQLKFIKADSYDVARGGFITLRLEFSDKEGDLTDSLFIRSEAKGCPTSNISVGYPIPTFPTTTNSKGELEVTFANSVNISGYLIFSPKCNRPDTTTFYFWIKDKAKNVSDTISTDKPLIIRN</sequence>
<evidence type="ECO:0008006" key="3">
    <source>
        <dbReference type="Google" id="ProtNLM"/>
    </source>
</evidence>
<organism evidence="1 2">
    <name type="scientific">Phnomibacter ginsenosidimutans</name>
    <dbReference type="NCBI Taxonomy" id="2676868"/>
    <lineage>
        <taxon>Bacteria</taxon>
        <taxon>Pseudomonadati</taxon>
        <taxon>Bacteroidota</taxon>
        <taxon>Chitinophagia</taxon>
        <taxon>Chitinophagales</taxon>
        <taxon>Chitinophagaceae</taxon>
        <taxon>Phnomibacter</taxon>
    </lineage>
</organism>
<evidence type="ECO:0000313" key="1">
    <source>
        <dbReference type="EMBL" id="QGW28056.1"/>
    </source>
</evidence>
<keyword evidence="2" id="KW-1185">Reference proteome</keyword>
<dbReference type="Proteomes" id="UP000426027">
    <property type="component" value="Chromosome"/>
</dbReference>
<evidence type="ECO:0000313" key="2">
    <source>
        <dbReference type="Proteomes" id="UP000426027"/>
    </source>
</evidence>
<dbReference type="RefSeq" id="WP_157478397.1">
    <property type="nucleotide sequence ID" value="NZ_CP046566.1"/>
</dbReference>
<dbReference type="PROSITE" id="PS51257">
    <property type="entry name" value="PROKAR_LIPOPROTEIN"/>
    <property type="match status" value="1"/>
</dbReference>
<reference evidence="1 2" key="1">
    <citation type="submission" date="2019-11" db="EMBL/GenBank/DDBJ databases">
        <authorList>
            <person name="Im W.T."/>
        </authorList>
    </citation>
    <scope>NUCLEOTIDE SEQUENCE [LARGE SCALE GENOMIC DNA]</scope>
    <source>
        <strain evidence="1 2">SB-02</strain>
    </source>
</reference>
<proteinExistence type="predicted"/>
<accession>A0A6I6G5V1</accession>
<name>A0A6I6G5V1_9BACT</name>
<protein>
    <recommendedName>
        <fullName evidence="3">Lipoprotein</fullName>
    </recommendedName>
</protein>
<dbReference type="AlphaFoldDB" id="A0A6I6G5V1"/>